<dbReference type="Proteomes" id="UP000280935">
    <property type="component" value="Unassembled WGS sequence"/>
</dbReference>
<sequence>MTVHLHPKLVLALTGVLLLATGCTPSSAPAEFDDIVSYAPPPWYQMITVKDDGIEQDWRIETVPQLWEEPLPPELAGTGMLIRANIDQRDPRQPSTKTFLRYCSEMAAAIAEEPGVSRVEDLPDRQIDDAKACGVAWQQGEGENRQVMMRWDLCRRDGCWSFQLHSGPGQDVVNGHLLSSLQTVRFIPRPAKVDDVLVPPQPGATES</sequence>
<reference evidence="2 3" key="1">
    <citation type="submission" date="2018-11" db="EMBL/GenBank/DDBJ databases">
        <title>Genomes From Bacteria Associated with the Canine Oral Cavity: a Test Case for Automated Genome-Based Taxonomic Assignment.</title>
        <authorList>
            <person name="Coil D.A."/>
            <person name="Jospin G."/>
            <person name="Darling A.E."/>
            <person name="Wallis C."/>
            <person name="Davis I.J."/>
            <person name="Harris S."/>
            <person name="Eisen J.A."/>
            <person name="Holcombe L.J."/>
            <person name="O'Flynn C."/>
        </authorList>
    </citation>
    <scope>NUCLEOTIDE SEQUENCE [LARGE SCALE GENOMIC DNA]</scope>
    <source>
        <strain evidence="2 3">OH2822_COT-296</strain>
    </source>
</reference>
<feature type="signal peptide" evidence="1">
    <location>
        <begin position="1"/>
        <end position="28"/>
    </location>
</feature>
<dbReference type="AlphaFoldDB" id="A0A3P1WPQ2"/>
<evidence type="ECO:0000256" key="1">
    <source>
        <dbReference type="SAM" id="SignalP"/>
    </source>
</evidence>
<evidence type="ECO:0000313" key="2">
    <source>
        <dbReference type="EMBL" id="RRD48241.1"/>
    </source>
</evidence>
<evidence type="ECO:0000313" key="3">
    <source>
        <dbReference type="Proteomes" id="UP000280935"/>
    </source>
</evidence>
<dbReference type="EMBL" id="RQYT01000048">
    <property type="protein sequence ID" value="RRD48241.1"/>
    <property type="molecule type" value="Genomic_DNA"/>
</dbReference>
<protein>
    <submittedName>
        <fullName evidence="2">Uncharacterized protein</fullName>
    </submittedName>
</protein>
<proteinExistence type="predicted"/>
<organism evidence="2 3">
    <name type="scientific">Arachnia propionica</name>
    <dbReference type="NCBI Taxonomy" id="1750"/>
    <lineage>
        <taxon>Bacteria</taxon>
        <taxon>Bacillati</taxon>
        <taxon>Actinomycetota</taxon>
        <taxon>Actinomycetes</taxon>
        <taxon>Propionibacteriales</taxon>
        <taxon>Propionibacteriaceae</taxon>
        <taxon>Arachnia</taxon>
    </lineage>
</organism>
<keyword evidence="1" id="KW-0732">Signal</keyword>
<gene>
    <name evidence="2" type="ORF">EII35_13810</name>
</gene>
<feature type="chain" id="PRO_5018284576" evidence="1">
    <location>
        <begin position="29"/>
        <end position="207"/>
    </location>
</feature>
<comment type="caution">
    <text evidence="2">The sequence shown here is derived from an EMBL/GenBank/DDBJ whole genome shotgun (WGS) entry which is preliminary data.</text>
</comment>
<accession>A0A3P1WPQ2</accession>
<name>A0A3P1WPQ2_9ACTN</name>